<evidence type="ECO:0000313" key="2">
    <source>
        <dbReference type="EMBL" id="KLD65431.1"/>
    </source>
</evidence>
<organism evidence="2 3">
    <name type="scientific">Dyella japonica DSM 16301</name>
    <dbReference type="NCBI Taxonomy" id="1440762"/>
    <lineage>
        <taxon>Bacteria</taxon>
        <taxon>Pseudomonadati</taxon>
        <taxon>Pseudomonadota</taxon>
        <taxon>Gammaproteobacteria</taxon>
        <taxon>Lysobacterales</taxon>
        <taxon>Rhodanobacteraceae</taxon>
        <taxon>Dyella</taxon>
    </lineage>
</organism>
<name>A0A0G9H7H0_9GAMM</name>
<evidence type="ECO:0000256" key="1">
    <source>
        <dbReference type="SAM" id="MobiDB-lite"/>
    </source>
</evidence>
<sequence>MENNEGLNNGNDPLDLEAKLAAQVDTIGTNPTEDPGVDGPADAGSAAGGDGDAAAAGGAAAAAPAAGAGDAAAAAAGDDTAAAAAAASAASASAAATAAAPAPAAAAPPPLVAPTPPRDFDAAHTEAQRRYDDGEIDGDEYQKEIRAIAREEGAFSAELAIYKDKVRTADELAGREWNGIAVAWEKTHATFLANPIRAREMQATLDALVKANPSAPAAAIFKQAETIVFDAFNYKPDPATVVDPAAAIADATAKRTPAGVPPTLASAAQAAPIEAASHNAAYASLDTKDISSLEDAIARMTPDQLNAYLADAPGAKSVGVAS</sequence>
<accession>A0A0G9H7H0</accession>
<gene>
    <name evidence="2" type="ORF">Y882_02605</name>
</gene>
<proteinExistence type="predicted"/>
<dbReference type="RefSeq" id="WP_046970314.1">
    <property type="nucleotide sequence ID" value="NZ_JPLA01000006.1"/>
</dbReference>
<dbReference type="EMBL" id="JPLA01000006">
    <property type="protein sequence ID" value="KLD65431.1"/>
    <property type="molecule type" value="Genomic_DNA"/>
</dbReference>
<protein>
    <submittedName>
        <fullName evidence="2">Uncharacterized protein</fullName>
    </submittedName>
</protein>
<dbReference type="PATRIC" id="fig|1440762.4.peg.3302"/>
<feature type="compositionally biased region" description="Polar residues" evidence="1">
    <location>
        <begin position="1"/>
        <end position="11"/>
    </location>
</feature>
<reference evidence="2 3" key="1">
    <citation type="journal article" date="2015" name="Antonie Van Leeuwenhoek">
        <title>A phylogenomic and molecular marker based taxonomic framework for the order Xanthomonadales: proposal to transfer the families Algiphilaceae and Solimonadaceae to the order Nevskiales ord. nov. and to create a new family within the order Xanthomonadales, the family Rhodanobacteraceae fam. nov., containing the genus Rhodanobacter and its closest relatives.</title>
        <authorList>
            <person name="Naushad S."/>
            <person name="Adeolu M."/>
            <person name="Wong S."/>
            <person name="Sohail M."/>
            <person name="Schellhorn H.E."/>
            <person name="Gupta R.S."/>
        </authorList>
    </citation>
    <scope>NUCLEOTIDE SEQUENCE [LARGE SCALE GENOMIC DNA]</scope>
    <source>
        <strain evidence="2 3">DSM 16301</strain>
    </source>
</reference>
<comment type="caution">
    <text evidence="2">The sequence shown here is derived from an EMBL/GenBank/DDBJ whole genome shotgun (WGS) entry which is preliminary data.</text>
</comment>
<dbReference type="AlphaFoldDB" id="A0A0G9H7H0"/>
<evidence type="ECO:0000313" key="3">
    <source>
        <dbReference type="Proteomes" id="UP000035481"/>
    </source>
</evidence>
<feature type="compositionally biased region" description="Low complexity" evidence="1">
    <location>
        <begin position="52"/>
        <end position="69"/>
    </location>
</feature>
<feature type="region of interest" description="Disordered" evidence="1">
    <location>
        <begin position="1"/>
        <end position="69"/>
    </location>
</feature>
<dbReference type="Proteomes" id="UP000035481">
    <property type="component" value="Unassembled WGS sequence"/>
</dbReference>